<dbReference type="AlphaFoldDB" id="A0A7C3ZLI4"/>
<proteinExistence type="predicted"/>
<evidence type="ECO:0000313" key="1">
    <source>
        <dbReference type="EMBL" id="HGG01882.1"/>
    </source>
</evidence>
<gene>
    <name evidence="1" type="ORF">ENR15_14860</name>
</gene>
<reference evidence="1" key="1">
    <citation type="journal article" date="2020" name="mSystems">
        <title>Genome- and Community-Level Interaction Insights into Carbon Utilization and Element Cycling Functions of Hydrothermarchaeota in Hydrothermal Sediment.</title>
        <authorList>
            <person name="Zhou Z."/>
            <person name="Liu Y."/>
            <person name="Xu W."/>
            <person name="Pan J."/>
            <person name="Luo Z.H."/>
            <person name="Li M."/>
        </authorList>
    </citation>
    <scope>NUCLEOTIDE SEQUENCE [LARGE SCALE GENOMIC DNA]</scope>
    <source>
        <strain evidence="1">SpSt-374</strain>
    </source>
</reference>
<comment type="caution">
    <text evidence="1">The sequence shown here is derived from an EMBL/GenBank/DDBJ whole genome shotgun (WGS) entry which is preliminary data.</text>
</comment>
<dbReference type="EMBL" id="DSPX01000150">
    <property type="protein sequence ID" value="HGG01882.1"/>
    <property type="molecule type" value="Genomic_DNA"/>
</dbReference>
<dbReference type="Pfam" id="PF11320">
    <property type="entry name" value="DUF3122"/>
    <property type="match status" value="1"/>
</dbReference>
<protein>
    <submittedName>
        <fullName evidence="1">DUF3122 domain-containing protein</fullName>
    </submittedName>
</protein>
<name>A0A7C3ZLI4_9CYAN</name>
<dbReference type="InterPro" id="IPR021469">
    <property type="entry name" value="DUF3122"/>
</dbReference>
<organism evidence="1">
    <name type="scientific">Planktothricoides sp. SpSt-374</name>
    <dbReference type="NCBI Taxonomy" id="2282167"/>
    <lineage>
        <taxon>Bacteria</taxon>
        <taxon>Bacillati</taxon>
        <taxon>Cyanobacteriota</taxon>
        <taxon>Cyanophyceae</taxon>
        <taxon>Oscillatoriophycideae</taxon>
        <taxon>Oscillatoriales</taxon>
        <taxon>Oscillatoriaceae</taxon>
        <taxon>Planktothricoides</taxon>
    </lineage>
</organism>
<accession>A0A7C3ZLI4</accession>
<sequence length="178" mass="19178">MKCGSKKIFALFLLLGALILSLLVVSGMLNIPSAQAAIRQLEEAPGQIVYQSRQTLKDNRGNGWQAIAFQRIRPDGTTSFSLRLVGFPGVGDIDRTQPLTLTNSLGKTLTLPDASANIFTNAAAPEPNVAQYNLQPLLGELQPEIPLKLIIPIKDAPAVSLSVSPSLVQEWQTVASYK</sequence>